<gene>
    <name evidence="1" type="ORF">DGD08_12825</name>
</gene>
<protein>
    <submittedName>
        <fullName evidence="1">Uncharacterized protein</fullName>
    </submittedName>
</protein>
<dbReference type="Proteomes" id="UP000264071">
    <property type="component" value="Unassembled WGS sequence"/>
</dbReference>
<sequence>MAWISLTTTLALRALLNPALAADLLRVAWRFRHRHWYRRVPFLPLPAMNYVRWRMYTAYGDEHAVPPAGDVIAFARWLGRQP</sequence>
<evidence type="ECO:0000313" key="2">
    <source>
        <dbReference type="Proteomes" id="UP000264071"/>
    </source>
</evidence>
<reference evidence="1 2" key="1">
    <citation type="journal article" date="2018" name="Nat. Biotechnol.">
        <title>A standardized bacterial taxonomy based on genome phylogeny substantially revises the tree of life.</title>
        <authorList>
            <person name="Parks D.H."/>
            <person name="Chuvochina M."/>
            <person name="Waite D.W."/>
            <person name="Rinke C."/>
            <person name="Skarshewski A."/>
            <person name="Chaumeil P.A."/>
            <person name="Hugenholtz P."/>
        </authorList>
    </citation>
    <scope>NUCLEOTIDE SEQUENCE [LARGE SCALE GENOMIC DNA]</scope>
    <source>
        <strain evidence="1">UBA8844</strain>
    </source>
</reference>
<evidence type="ECO:0000313" key="1">
    <source>
        <dbReference type="EMBL" id="HCT58080.1"/>
    </source>
</evidence>
<dbReference type="EMBL" id="DPIY01000010">
    <property type="protein sequence ID" value="HCT58080.1"/>
    <property type="molecule type" value="Genomic_DNA"/>
</dbReference>
<organism evidence="1 2">
    <name type="scientific">Gemmatimonas aurantiaca</name>
    <dbReference type="NCBI Taxonomy" id="173480"/>
    <lineage>
        <taxon>Bacteria</taxon>
        <taxon>Pseudomonadati</taxon>
        <taxon>Gemmatimonadota</taxon>
        <taxon>Gemmatimonadia</taxon>
        <taxon>Gemmatimonadales</taxon>
        <taxon>Gemmatimonadaceae</taxon>
        <taxon>Gemmatimonas</taxon>
    </lineage>
</organism>
<proteinExistence type="predicted"/>
<dbReference type="AlphaFoldDB" id="A0A3D4VAD8"/>
<name>A0A3D4VAD8_9BACT</name>
<accession>A0A3D4VAD8</accession>
<comment type="caution">
    <text evidence="1">The sequence shown here is derived from an EMBL/GenBank/DDBJ whole genome shotgun (WGS) entry which is preliminary data.</text>
</comment>